<dbReference type="InterPro" id="IPR003661">
    <property type="entry name" value="HisK_dim/P_dom"/>
</dbReference>
<evidence type="ECO:0000256" key="2">
    <source>
        <dbReference type="ARBA" id="ARBA00012438"/>
    </source>
</evidence>
<evidence type="ECO:0000256" key="6">
    <source>
        <dbReference type="SAM" id="Coils"/>
    </source>
</evidence>
<dbReference type="SMART" id="SM00388">
    <property type="entry name" value="HisKA"/>
    <property type="match status" value="1"/>
</dbReference>
<dbReference type="Gene3D" id="3.30.450.20">
    <property type="entry name" value="PAS domain"/>
    <property type="match status" value="1"/>
</dbReference>
<organism evidence="9 10">
    <name type="scientific">Sphingorhabdus pulchriflava</name>
    <dbReference type="NCBI Taxonomy" id="2292257"/>
    <lineage>
        <taxon>Bacteria</taxon>
        <taxon>Pseudomonadati</taxon>
        <taxon>Pseudomonadota</taxon>
        <taxon>Alphaproteobacteria</taxon>
        <taxon>Sphingomonadales</taxon>
        <taxon>Sphingomonadaceae</taxon>
        <taxon>Sphingorhabdus</taxon>
    </lineage>
</organism>
<keyword evidence="7" id="KW-0812">Transmembrane</keyword>
<evidence type="ECO:0000256" key="1">
    <source>
        <dbReference type="ARBA" id="ARBA00000085"/>
    </source>
</evidence>
<name>A0A371BGP6_9SPHN</name>
<dbReference type="Gene3D" id="1.10.287.130">
    <property type="match status" value="1"/>
</dbReference>
<evidence type="ECO:0000256" key="4">
    <source>
        <dbReference type="ARBA" id="ARBA00022679"/>
    </source>
</evidence>
<dbReference type="PRINTS" id="PR00344">
    <property type="entry name" value="BCTRLSENSOR"/>
</dbReference>
<keyword evidence="7" id="KW-1133">Transmembrane helix</keyword>
<accession>A0A371BGP6</accession>
<keyword evidence="4" id="KW-0808">Transferase</keyword>
<feature type="transmembrane region" description="Helical" evidence="7">
    <location>
        <begin position="6"/>
        <end position="27"/>
    </location>
</feature>
<keyword evidence="10" id="KW-1185">Reference proteome</keyword>
<comment type="catalytic activity">
    <reaction evidence="1">
        <text>ATP + protein L-histidine = ADP + protein N-phospho-L-histidine.</text>
        <dbReference type="EC" id="2.7.13.3"/>
    </reaction>
</comment>
<evidence type="ECO:0000256" key="5">
    <source>
        <dbReference type="ARBA" id="ARBA00022777"/>
    </source>
</evidence>
<dbReference type="CDD" id="cd00075">
    <property type="entry name" value="HATPase"/>
    <property type="match status" value="1"/>
</dbReference>
<evidence type="ECO:0000313" key="10">
    <source>
        <dbReference type="Proteomes" id="UP000263833"/>
    </source>
</evidence>
<keyword evidence="3" id="KW-0597">Phosphoprotein</keyword>
<dbReference type="GO" id="GO:0009927">
    <property type="term" value="F:histidine phosphotransfer kinase activity"/>
    <property type="evidence" value="ECO:0007669"/>
    <property type="project" value="TreeGrafter"/>
</dbReference>
<dbReference type="SUPFAM" id="SSF55785">
    <property type="entry name" value="PYP-like sensor domain (PAS domain)"/>
    <property type="match status" value="1"/>
</dbReference>
<dbReference type="SMART" id="SM00387">
    <property type="entry name" value="HATPase_c"/>
    <property type="match status" value="1"/>
</dbReference>
<dbReference type="InterPro" id="IPR036890">
    <property type="entry name" value="HATPase_C_sf"/>
</dbReference>
<dbReference type="PANTHER" id="PTHR43047">
    <property type="entry name" value="TWO-COMPONENT HISTIDINE PROTEIN KINASE"/>
    <property type="match status" value="1"/>
</dbReference>
<dbReference type="InterPro" id="IPR004358">
    <property type="entry name" value="Sig_transdc_His_kin-like_C"/>
</dbReference>
<evidence type="ECO:0000313" key="9">
    <source>
        <dbReference type="EMBL" id="RDV06772.1"/>
    </source>
</evidence>
<dbReference type="GO" id="GO:0000155">
    <property type="term" value="F:phosphorelay sensor kinase activity"/>
    <property type="evidence" value="ECO:0007669"/>
    <property type="project" value="InterPro"/>
</dbReference>
<keyword evidence="5 9" id="KW-0418">Kinase</keyword>
<protein>
    <recommendedName>
        <fullName evidence="2">histidine kinase</fullName>
        <ecNumber evidence="2">2.7.13.3</ecNumber>
    </recommendedName>
</protein>
<dbReference type="Gene3D" id="3.30.565.10">
    <property type="entry name" value="Histidine kinase-like ATPase, C-terminal domain"/>
    <property type="match status" value="1"/>
</dbReference>
<dbReference type="PANTHER" id="PTHR43047:SF72">
    <property type="entry name" value="OSMOSENSING HISTIDINE PROTEIN KINASE SLN1"/>
    <property type="match status" value="1"/>
</dbReference>
<proteinExistence type="predicted"/>
<dbReference type="SUPFAM" id="SSF47384">
    <property type="entry name" value="Homodimeric domain of signal transducing histidine kinase"/>
    <property type="match status" value="1"/>
</dbReference>
<dbReference type="Proteomes" id="UP000263833">
    <property type="component" value="Unassembled WGS sequence"/>
</dbReference>
<dbReference type="SUPFAM" id="SSF55874">
    <property type="entry name" value="ATPase domain of HSP90 chaperone/DNA topoisomerase II/histidine kinase"/>
    <property type="match status" value="1"/>
</dbReference>
<dbReference type="Pfam" id="PF12860">
    <property type="entry name" value="PAS_7"/>
    <property type="match status" value="2"/>
</dbReference>
<dbReference type="GO" id="GO:0005886">
    <property type="term" value="C:plasma membrane"/>
    <property type="evidence" value="ECO:0007669"/>
    <property type="project" value="TreeGrafter"/>
</dbReference>
<evidence type="ECO:0000256" key="3">
    <source>
        <dbReference type="ARBA" id="ARBA00022553"/>
    </source>
</evidence>
<dbReference type="InterPro" id="IPR035965">
    <property type="entry name" value="PAS-like_dom_sf"/>
</dbReference>
<gene>
    <name evidence="9" type="ORF">DXH95_05040</name>
</gene>
<keyword evidence="7" id="KW-0472">Membrane</keyword>
<dbReference type="PROSITE" id="PS50109">
    <property type="entry name" value="HIS_KIN"/>
    <property type="match status" value="1"/>
</dbReference>
<feature type="coiled-coil region" evidence="6">
    <location>
        <begin position="155"/>
        <end position="182"/>
    </location>
</feature>
<dbReference type="RefSeq" id="WP_115548318.1">
    <property type="nucleotide sequence ID" value="NZ_QRGP01000001.1"/>
</dbReference>
<dbReference type="EC" id="2.7.13.3" evidence="2"/>
<dbReference type="InterPro" id="IPR003594">
    <property type="entry name" value="HATPase_dom"/>
</dbReference>
<dbReference type="Pfam" id="PF02518">
    <property type="entry name" value="HATPase_c"/>
    <property type="match status" value="1"/>
</dbReference>
<dbReference type="Pfam" id="PF00512">
    <property type="entry name" value="HisKA"/>
    <property type="match status" value="1"/>
</dbReference>
<dbReference type="InterPro" id="IPR036097">
    <property type="entry name" value="HisK_dim/P_sf"/>
</dbReference>
<sequence length="793" mass="87575">MQGGSLTFALIGLLFGVWLVGAGYAIWTGLAMRRRARASLRQTAKLSRLMETAPAVPVIVRGDGKLEASERFCLMFGLTKLPPTMNELLAELAVGGAQSGWQNLSAFVRETQRTGKSAICRLSLDGSPRRFMAKISLADAQIYPNGAAMLWFFDLTDTVREIERLEDESQSARNAFQALAGLIEAAPLPMWHRGPDYRLNFVNKAYVDAVEAQDGEQVVADEIELIETVNGKSPFAFAAEAQETKVPCERLVSATIDGKRRQLRVYDIPMGDIGVGGLAVDMQDLSDARADIRRQSEAQRNLLDKMSAGVAQFAGDRSLSFANLPFQRIFNFPEDWLSEKPEFARVLERMRENSRMPEVRDFPEWRAERETWFRMAVPVEENWLLPDGTHLRLVAQPTPDGGLLLIFEDRTEQAQLASARDTLLRVRTATFDNLFEAVSVFSSDGRLSIWNKRFAQIWTLEEETYLATHPRFDEMLPLLGNSLEKASHVSILRELLQMTITTRQPRRSKIAFKDGRVFQMSTVPLPDGNALLAMLDISDGVQIEQALRDRNAALSEADAIKGRFLANMSYEFRTPLTSISGFAELLRQGIAGELNPQAQEYVEAIAKSADRLSQQINSVLDFTQGEAGALPVVRKPVDVADFVKTVADSFAERLSQNGSTLALDIKPNAGIVMGDSQRLRQALSSIIDNALEHGGKNVRLLVHAAGDRNSATIIVSDNGPGMTAQKQALAFDTFTRSQSAAERSTREGNNAMGLGLPLARKLVELHEGRLELESQPGQGTTVAIQLPRNAKAA</sequence>
<reference evidence="10" key="1">
    <citation type="submission" date="2018-08" db="EMBL/GenBank/DDBJ databases">
        <authorList>
            <person name="Kim S.-J."/>
            <person name="Jung G.-Y."/>
        </authorList>
    </citation>
    <scope>NUCLEOTIDE SEQUENCE [LARGE SCALE GENOMIC DNA]</scope>
    <source>
        <strain evidence="10">GY_G</strain>
    </source>
</reference>
<dbReference type="OrthoDB" id="9797304at2"/>
<evidence type="ECO:0000259" key="8">
    <source>
        <dbReference type="PROSITE" id="PS50109"/>
    </source>
</evidence>
<keyword evidence="6" id="KW-0175">Coiled coil</keyword>
<comment type="caution">
    <text evidence="9">The sequence shown here is derived from an EMBL/GenBank/DDBJ whole genome shotgun (WGS) entry which is preliminary data.</text>
</comment>
<dbReference type="EMBL" id="QRGP01000001">
    <property type="protein sequence ID" value="RDV06772.1"/>
    <property type="molecule type" value="Genomic_DNA"/>
</dbReference>
<dbReference type="CDD" id="cd00082">
    <property type="entry name" value="HisKA"/>
    <property type="match status" value="1"/>
</dbReference>
<dbReference type="InterPro" id="IPR005467">
    <property type="entry name" value="His_kinase_dom"/>
</dbReference>
<feature type="domain" description="Histidine kinase" evidence="8">
    <location>
        <begin position="567"/>
        <end position="790"/>
    </location>
</feature>
<evidence type="ECO:0000256" key="7">
    <source>
        <dbReference type="SAM" id="Phobius"/>
    </source>
</evidence>
<dbReference type="AlphaFoldDB" id="A0A371BGP6"/>